<evidence type="ECO:0000313" key="2">
    <source>
        <dbReference type="Proteomes" id="UP000186817"/>
    </source>
</evidence>
<evidence type="ECO:0000313" key="1">
    <source>
        <dbReference type="EMBL" id="OLP87675.1"/>
    </source>
</evidence>
<comment type="caution">
    <text evidence="1">The sequence shown here is derived from an EMBL/GenBank/DDBJ whole genome shotgun (WGS) entry which is preliminary data.</text>
</comment>
<dbReference type="AlphaFoldDB" id="A0A1Q9CXQ8"/>
<accession>A0A1Q9CXQ8</accession>
<protein>
    <submittedName>
        <fullName evidence="1">Uncharacterized protein</fullName>
    </submittedName>
</protein>
<sequence>MRLRLALDCGLILDQIDDAFSEVDTLSSAGSESISEFLKCLRENRSKDSSGPDAAFSAMQKFLGCLNPEGDLRHALTFPNEQNLPEGSVEYSAALKTHIAMMVDKEKKERVRSDKHAIMTVIQSEFPQYIQFLSSSSVEGREQIVQQATSVTFGALADAFAQGGPLGDI</sequence>
<proteinExistence type="predicted"/>
<keyword evidence="2" id="KW-1185">Reference proteome</keyword>
<dbReference type="Proteomes" id="UP000186817">
    <property type="component" value="Unassembled WGS sequence"/>
</dbReference>
<gene>
    <name evidence="1" type="ORF">AK812_SmicGene31093</name>
</gene>
<name>A0A1Q9CXQ8_SYMMI</name>
<organism evidence="1 2">
    <name type="scientific">Symbiodinium microadriaticum</name>
    <name type="common">Dinoflagellate</name>
    <name type="synonym">Zooxanthella microadriatica</name>
    <dbReference type="NCBI Taxonomy" id="2951"/>
    <lineage>
        <taxon>Eukaryota</taxon>
        <taxon>Sar</taxon>
        <taxon>Alveolata</taxon>
        <taxon>Dinophyceae</taxon>
        <taxon>Suessiales</taxon>
        <taxon>Symbiodiniaceae</taxon>
        <taxon>Symbiodinium</taxon>
    </lineage>
</organism>
<dbReference type="EMBL" id="LSRX01000849">
    <property type="protein sequence ID" value="OLP87675.1"/>
    <property type="molecule type" value="Genomic_DNA"/>
</dbReference>
<reference evidence="1 2" key="1">
    <citation type="submission" date="2016-02" db="EMBL/GenBank/DDBJ databases">
        <title>Genome analysis of coral dinoflagellate symbionts highlights evolutionary adaptations to a symbiotic lifestyle.</title>
        <authorList>
            <person name="Aranda M."/>
            <person name="Li Y."/>
            <person name="Liew Y.J."/>
            <person name="Baumgarten S."/>
            <person name="Simakov O."/>
            <person name="Wilson M."/>
            <person name="Piel J."/>
            <person name="Ashoor H."/>
            <person name="Bougouffa S."/>
            <person name="Bajic V.B."/>
            <person name="Ryu T."/>
            <person name="Ravasi T."/>
            <person name="Bayer T."/>
            <person name="Micklem G."/>
            <person name="Kim H."/>
            <person name="Bhak J."/>
            <person name="Lajeunesse T.C."/>
            <person name="Voolstra C.R."/>
        </authorList>
    </citation>
    <scope>NUCLEOTIDE SEQUENCE [LARGE SCALE GENOMIC DNA]</scope>
    <source>
        <strain evidence="1 2">CCMP2467</strain>
    </source>
</reference>